<feature type="compositionally biased region" description="Polar residues" evidence="4">
    <location>
        <begin position="361"/>
        <end position="388"/>
    </location>
</feature>
<dbReference type="Pfam" id="PF00612">
    <property type="entry name" value="IQ"/>
    <property type="match status" value="1"/>
</dbReference>
<comment type="similarity">
    <text evidence="2">Belongs to the IQD family.</text>
</comment>
<reference evidence="6 7" key="1">
    <citation type="submission" date="2021-09" db="EMBL/GenBank/DDBJ databases">
        <title>Genomic insights and catalytic innovation underlie evolution of tropane alkaloids biosynthesis.</title>
        <authorList>
            <person name="Wang Y.-J."/>
            <person name="Tian T."/>
            <person name="Huang J.-P."/>
            <person name="Huang S.-X."/>
        </authorList>
    </citation>
    <scope>NUCLEOTIDE SEQUENCE [LARGE SCALE GENOMIC DNA]</scope>
    <source>
        <strain evidence="6">KIB-2018</strain>
        <tissue evidence="6">Leaf</tissue>
    </source>
</reference>
<evidence type="ECO:0000256" key="2">
    <source>
        <dbReference type="ARBA" id="ARBA00024341"/>
    </source>
</evidence>
<dbReference type="EMBL" id="JAIWQS010000001">
    <property type="protein sequence ID" value="KAJ8774814.1"/>
    <property type="molecule type" value="Genomic_DNA"/>
</dbReference>
<feature type="compositionally biased region" description="Pro residues" evidence="4">
    <location>
        <begin position="79"/>
        <end position="92"/>
    </location>
</feature>
<evidence type="ECO:0000259" key="5">
    <source>
        <dbReference type="Pfam" id="PF13178"/>
    </source>
</evidence>
<dbReference type="AlphaFoldDB" id="A0AAV8U9H9"/>
<accession>A0AAV8U9H9</accession>
<dbReference type="Proteomes" id="UP001159364">
    <property type="component" value="Linkage Group LG01"/>
</dbReference>
<dbReference type="Gene3D" id="1.20.5.190">
    <property type="match status" value="1"/>
</dbReference>
<comment type="caution">
    <text evidence="6">The sequence shown here is derived from an EMBL/GenBank/DDBJ whole genome shotgun (WGS) entry which is preliminary data.</text>
</comment>
<feature type="region of interest" description="Disordered" evidence="4">
    <location>
        <begin position="346"/>
        <end position="432"/>
    </location>
</feature>
<feature type="region of interest" description="Disordered" evidence="4">
    <location>
        <begin position="18"/>
        <end position="150"/>
    </location>
</feature>
<comment type="subunit">
    <text evidence="3">Binds to multiple calmodulin (CaM) in the presence of Ca(2+) and CaM-like proteins.</text>
</comment>
<keyword evidence="7" id="KW-1185">Reference proteome</keyword>
<name>A0AAV8U9H9_9ROSI</name>
<feature type="compositionally biased region" description="Polar residues" evidence="4">
    <location>
        <begin position="405"/>
        <end position="414"/>
    </location>
</feature>
<dbReference type="InterPro" id="IPR025064">
    <property type="entry name" value="DUF4005"/>
</dbReference>
<evidence type="ECO:0000256" key="1">
    <source>
        <dbReference type="ARBA" id="ARBA00022860"/>
    </source>
</evidence>
<feature type="domain" description="DUF4005" evidence="5">
    <location>
        <begin position="409"/>
        <end position="501"/>
    </location>
</feature>
<sequence>MGKKGSWFSAIKRVFLPHSKDKLANESDKKSSKQKKQKNGLPRQRHGQSSSFIPLFRKPSSIEKILDEAEREHNLIFRPPTPPDQPTTPPFVPARLASPRIPSQRITSPRAPSPRASSPRSISPRVTSPRAPSPRISSPRRVSPKNVNRQKEIYCRPEPTLRNQYASATKIQAAYRGYVARKSFRALKGLVRLQGVIRGQNVKRQTVNAMKYMQLLVRIQSQIQSRRIQMLESQARRQAQYKNDKEVESSLGKWSHISETGDEDWDDSLLTKEEIEARMQRKVEAVVKRERAMAYSYSHQLWRGTPKSTPSALTDIRANGFPWWWNWLDRQIPPANTPESLAFKNFQVTPPRPHSGLKPSSRPTSSNHKQQHTGFDNMDTPTPRSTKSAAFVPIRPARIPMHRTPQANSPSLSKYSRGRATGAESPFDLPLKDDDSLMSCPPFSVPNYMTPTVSAKAKVRPNSNSNPNERFPGTPSSEKRRLSFPLTQGTGSFKWNKGSLLSNKESSSQRVLDKHQSPKSIGDLSVDSTVSMPATVGRRPFNRFV</sequence>
<evidence type="ECO:0000313" key="7">
    <source>
        <dbReference type="Proteomes" id="UP001159364"/>
    </source>
</evidence>
<dbReference type="PROSITE" id="PS50096">
    <property type="entry name" value="IQ"/>
    <property type="match status" value="1"/>
</dbReference>
<protein>
    <recommendedName>
        <fullName evidence="5">DUF4005 domain-containing protein</fullName>
    </recommendedName>
</protein>
<evidence type="ECO:0000313" key="6">
    <source>
        <dbReference type="EMBL" id="KAJ8774814.1"/>
    </source>
</evidence>
<dbReference type="PANTHER" id="PTHR32295:SF113">
    <property type="entry name" value="PROTEIN IQ-DOMAIN 14"/>
    <property type="match status" value="1"/>
</dbReference>
<feature type="compositionally biased region" description="Polar residues" evidence="4">
    <location>
        <begin position="485"/>
        <end position="510"/>
    </location>
</feature>
<feature type="compositionally biased region" description="Basic and acidic residues" evidence="4">
    <location>
        <begin position="60"/>
        <end position="75"/>
    </location>
</feature>
<evidence type="ECO:0000256" key="4">
    <source>
        <dbReference type="SAM" id="MobiDB-lite"/>
    </source>
</evidence>
<gene>
    <name evidence="6" type="ORF">K2173_017260</name>
</gene>
<dbReference type="SMART" id="SM00015">
    <property type="entry name" value="IQ"/>
    <property type="match status" value="1"/>
</dbReference>
<proteinExistence type="inferred from homology"/>
<feature type="compositionally biased region" description="Basic residues" evidence="4">
    <location>
        <begin position="32"/>
        <end position="46"/>
    </location>
</feature>
<dbReference type="GO" id="GO:0005516">
    <property type="term" value="F:calmodulin binding"/>
    <property type="evidence" value="ECO:0007669"/>
    <property type="project" value="UniProtKB-KW"/>
</dbReference>
<dbReference type="InterPro" id="IPR000048">
    <property type="entry name" value="IQ_motif_EF-hand-BS"/>
</dbReference>
<feature type="compositionally biased region" description="Low complexity" evidence="4">
    <location>
        <begin position="105"/>
        <end position="141"/>
    </location>
</feature>
<dbReference type="PANTHER" id="PTHR32295">
    <property type="entry name" value="IQ-DOMAIN 5-RELATED"/>
    <property type="match status" value="1"/>
</dbReference>
<dbReference type="Pfam" id="PF13178">
    <property type="entry name" value="DUF4005"/>
    <property type="match status" value="1"/>
</dbReference>
<feature type="region of interest" description="Disordered" evidence="4">
    <location>
        <begin position="455"/>
        <end position="526"/>
    </location>
</feature>
<evidence type="ECO:0000256" key="3">
    <source>
        <dbReference type="ARBA" id="ARBA00024378"/>
    </source>
</evidence>
<dbReference type="CDD" id="cd23767">
    <property type="entry name" value="IQCD"/>
    <property type="match status" value="1"/>
</dbReference>
<feature type="compositionally biased region" description="Basic and acidic residues" evidence="4">
    <location>
        <begin position="18"/>
        <end position="31"/>
    </location>
</feature>
<keyword evidence="1" id="KW-0112">Calmodulin-binding</keyword>
<organism evidence="6 7">
    <name type="scientific">Erythroxylum novogranatense</name>
    <dbReference type="NCBI Taxonomy" id="1862640"/>
    <lineage>
        <taxon>Eukaryota</taxon>
        <taxon>Viridiplantae</taxon>
        <taxon>Streptophyta</taxon>
        <taxon>Embryophyta</taxon>
        <taxon>Tracheophyta</taxon>
        <taxon>Spermatophyta</taxon>
        <taxon>Magnoliopsida</taxon>
        <taxon>eudicotyledons</taxon>
        <taxon>Gunneridae</taxon>
        <taxon>Pentapetalae</taxon>
        <taxon>rosids</taxon>
        <taxon>fabids</taxon>
        <taxon>Malpighiales</taxon>
        <taxon>Erythroxylaceae</taxon>
        <taxon>Erythroxylum</taxon>
    </lineage>
</organism>